<dbReference type="AlphaFoldDB" id="S9P4C6"/>
<accession>S9P4C6</accession>
<comment type="caution">
    <text evidence="2">The sequence shown here is derived from an EMBL/GenBank/DDBJ whole genome shotgun (WGS) entry which is preliminary data.</text>
</comment>
<feature type="region of interest" description="Disordered" evidence="1">
    <location>
        <begin position="1"/>
        <end position="91"/>
    </location>
</feature>
<sequence>MSHRGRRRSWGLSVGDGRGRLSGLRERTGALGSPGVDDRRSGRPNGNRGRGSRGPDSWWRGRPGRFAARSTHARRGRRPRGGYRIRSSRRTGRAWSLQCLFIGHDRVSYRRRLCALR</sequence>
<proteinExistence type="predicted"/>
<keyword evidence="3" id="KW-1185">Reference proteome</keyword>
<protein>
    <submittedName>
        <fullName evidence="2">Uncharacterized protein</fullName>
    </submittedName>
</protein>
<reference evidence="2" key="1">
    <citation type="submission" date="2013-05" db="EMBL/GenBank/DDBJ databases">
        <title>Genome assembly of Cystobacter fuscus DSM 2262.</title>
        <authorList>
            <person name="Sharma G."/>
            <person name="Khatri I."/>
            <person name="Kaur C."/>
            <person name="Mayilraj S."/>
            <person name="Subramanian S."/>
        </authorList>
    </citation>
    <scope>NUCLEOTIDE SEQUENCE [LARGE SCALE GENOMIC DNA]</scope>
    <source>
        <strain evidence="2">DSM 2262</strain>
    </source>
</reference>
<evidence type="ECO:0000256" key="1">
    <source>
        <dbReference type="SAM" id="MobiDB-lite"/>
    </source>
</evidence>
<evidence type="ECO:0000313" key="2">
    <source>
        <dbReference type="EMBL" id="EPX57067.1"/>
    </source>
</evidence>
<organism evidence="2 3">
    <name type="scientific">Cystobacter fuscus (strain ATCC 25194 / DSM 2262 / NBRC 100088 / M29)</name>
    <dbReference type="NCBI Taxonomy" id="1242864"/>
    <lineage>
        <taxon>Bacteria</taxon>
        <taxon>Pseudomonadati</taxon>
        <taxon>Myxococcota</taxon>
        <taxon>Myxococcia</taxon>
        <taxon>Myxococcales</taxon>
        <taxon>Cystobacterineae</taxon>
        <taxon>Archangiaceae</taxon>
        <taxon>Cystobacter</taxon>
    </lineage>
</organism>
<dbReference type="Proteomes" id="UP000011682">
    <property type="component" value="Unassembled WGS sequence"/>
</dbReference>
<gene>
    <name evidence="2" type="ORF">D187_006821</name>
</gene>
<dbReference type="EMBL" id="ANAH02000064">
    <property type="protein sequence ID" value="EPX57067.1"/>
    <property type="molecule type" value="Genomic_DNA"/>
</dbReference>
<name>S9P4C6_CYSF2</name>
<feature type="compositionally biased region" description="Basic residues" evidence="1">
    <location>
        <begin position="71"/>
        <end position="91"/>
    </location>
</feature>
<evidence type="ECO:0000313" key="3">
    <source>
        <dbReference type="Proteomes" id="UP000011682"/>
    </source>
</evidence>
<feature type="compositionally biased region" description="Basic and acidic residues" evidence="1">
    <location>
        <begin position="17"/>
        <end position="28"/>
    </location>
</feature>